<protein>
    <submittedName>
        <fullName evidence="1">Uncharacterized protein</fullName>
    </submittedName>
</protein>
<dbReference type="EMBL" id="JASBWV010000051">
    <property type="protein sequence ID" value="KAJ9114804.1"/>
    <property type="molecule type" value="Genomic_DNA"/>
</dbReference>
<gene>
    <name evidence="1" type="ORF">QFC24_007098</name>
</gene>
<sequence>MSSTTVLRHPLLGAIRGISPASHPHLTQFLGLPYATIPGPSRFGRSVLRTDLPVQSSQQTSTPADSATCDATTPGPTAVQPWGSAKMDAKGLQLPTDRIPEGEGDEQSERDCLHLSITLPTELLTNTDGALAKVPVILFQHGGAFFLGSGDRSYYSPFTFLSQALHQKPSQPLIFVSCNFRLGALGFLHSSKAGNGISLPPNNGLHDQLHVYEWLKRFISGFGGDPENITAIGQSAGAESLSLHNLLTLHAKKPRHLQPYRRSILFSGSPLCMPAKTPDEHEENFRSEASKLGIDASDTRSSDILKDLEKIDIEEIRKAAWVGIPCSQSEMMPYKTPSMALLRGEKDEDIVNDGVKRWVPEQLISACGFDGGISYNMLVDDDKRKDHAKVFSRIVRDVIQSKTGKGEAAQALLELYELADSDVDDPTALNRICQFESDIGFFAPALAECVGASASDTTRSYLQLFELGNPFPGPLEQEKYATHTWDIVALLGAFEDKLSPGYQRVIRAWRDRIITFIAHGADEAGMQEWKPAQTSTENAELALVVDAEGKGGMRFMAGEEYIGSNTRRGRLLSIAKQIHERDGADVLWNDVCRRFLMKGE</sequence>
<keyword evidence="2" id="KW-1185">Reference proteome</keyword>
<accession>A0ACC2WSQ1</accession>
<dbReference type="Proteomes" id="UP001234202">
    <property type="component" value="Unassembled WGS sequence"/>
</dbReference>
<organism evidence="1 2">
    <name type="scientific">Naganishia onofrii</name>
    <dbReference type="NCBI Taxonomy" id="1851511"/>
    <lineage>
        <taxon>Eukaryota</taxon>
        <taxon>Fungi</taxon>
        <taxon>Dikarya</taxon>
        <taxon>Basidiomycota</taxon>
        <taxon>Agaricomycotina</taxon>
        <taxon>Tremellomycetes</taxon>
        <taxon>Filobasidiales</taxon>
        <taxon>Filobasidiaceae</taxon>
        <taxon>Naganishia</taxon>
    </lineage>
</organism>
<evidence type="ECO:0000313" key="1">
    <source>
        <dbReference type="EMBL" id="KAJ9114804.1"/>
    </source>
</evidence>
<proteinExistence type="predicted"/>
<reference evidence="1" key="1">
    <citation type="submission" date="2023-04" db="EMBL/GenBank/DDBJ databases">
        <title>Draft Genome sequencing of Naganishia species isolated from polar environments using Oxford Nanopore Technology.</title>
        <authorList>
            <person name="Leo P."/>
            <person name="Venkateswaran K."/>
        </authorList>
    </citation>
    <scope>NUCLEOTIDE SEQUENCE</scope>
    <source>
        <strain evidence="1">DBVPG 5303</strain>
    </source>
</reference>
<comment type="caution">
    <text evidence="1">The sequence shown here is derived from an EMBL/GenBank/DDBJ whole genome shotgun (WGS) entry which is preliminary data.</text>
</comment>
<evidence type="ECO:0000313" key="2">
    <source>
        <dbReference type="Proteomes" id="UP001234202"/>
    </source>
</evidence>
<name>A0ACC2WSQ1_9TREE</name>